<dbReference type="InterPro" id="IPR005117">
    <property type="entry name" value="NiRdtase/SiRdtase_haem-b_fer"/>
</dbReference>
<dbReference type="SUPFAM" id="SSF55124">
    <property type="entry name" value="Nitrite/Sulfite reductase N-terminal domain-like"/>
    <property type="match status" value="2"/>
</dbReference>
<keyword evidence="1" id="KW-0004">4Fe-4S</keyword>
<feature type="domain" description="Nitrite/Sulfite reductase ferredoxin-like" evidence="8">
    <location>
        <begin position="21"/>
        <end position="85"/>
    </location>
</feature>
<gene>
    <name evidence="9" type="ORF">SAMN05661077_0414</name>
</gene>
<dbReference type="InterPro" id="IPR012798">
    <property type="entry name" value="Cbl_synth_CobG-like"/>
</dbReference>
<dbReference type="NCBIfam" id="TIGR02435">
    <property type="entry name" value="CobG"/>
    <property type="match status" value="1"/>
</dbReference>
<dbReference type="GO" id="GO:0016491">
    <property type="term" value="F:oxidoreductase activity"/>
    <property type="evidence" value="ECO:0007669"/>
    <property type="project" value="UniProtKB-KW"/>
</dbReference>
<dbReference type="PANTHER" id="PTHR32439">
    <property type="entry name" value="FERREDOXIN--NITRITE REDUCTASE, CHLOROPLASTIC"/>
    <property type="match status" value="1"/>
</dbReference>
<dbReference type="InterPro" id="IPR036136">
    <property type="entry name" value="Nit/Sulf_reduc_fer-like_dom_sf"/>
</dbReference>
<protein>
    <submittedName>
        <fullName evidence="9">Precorrin-3B synthase</fullName>
    </submittedName>
</protein>
<dbReference type="AlphaFoldDB" id="A0A1G5AKT0"/>
<evidence type="ECO:0000259" key="7">
    <source>
        <dbReference type="Pfam" id="PF01077"/>
    </source>
</evidence>
<dbReference type="STRING" id="381306.AN478_12210"/>
<dbReference type="Gene3D" id="3.90.480.10">
    <property type="entry name" value="Sulfite Reductase Hemoprotein,Domain 2"/>
    <property type="match status" value="1"/>
</dbReference>
<organism evidence="9 10">
    <name type="scientific">Thiohalorhabdus denitrificans</name>
    <dbReference type="NCBI Taxonomy" id="381306"/>
    <lineage>
        <taxon>Bacteria</taxon>
        <taxon>Pseudomonadati</taxon>
        <taxon>Pseudomonadota</taxon>
        <taxon>Gammaproteobacteria</taxon>
        <taxon>Thiohalorhabdales</taxon>
        <taxon>Thiohalorhabdaceae</taxon>
        <taxon>Thiohalorhabdus</taxon>
    </lineage>
</organism>
<evidence type="ECO:0000256" key="2">
    <source>
        <dbReference type="ARBA" id="ARBA00022617"/>
    </source>
</evidence>
<dbReference type="Proteomes" id="UP000183104">
    <property type="component" value="Unassembled WGS sequence"/>
</dbReference>
<dbReference type="GO" id="GO:0020037">
    <property type="term" value="F:heme binding"/>
    <property type="evidence" value="ECO:0007669"/>
    <property type="project" value="InterPro"/>
</dbReference>
<keyword evidence="4" id="KW-0560">Oxidoreductase</keyword>
<dbReference type="InterPro" id="IPR006067">
    <property type="entry name" value="NO2/SO3_Rdtase_4Fe4S_dom"/>
</dbReference>
<keyword evidence="2" id="KW-0349">Heme</keyword>
<dbReference type="InterPro" id="IPR051329">
    <property type="entry name" value="NIR_SIR_4Fe-4S"/>
</dbReference>
<keyword evidence="3" id="KW-0479">Metal-binding</keyword>
<evidence type="ECO:0000256" key="1">
    <source>
        <dbReference type="ARBA" id="ARBA00022485"/>
    </source>
</evidence>
<dbReference type="GO" id="GO:0046872">
    <property type="term" value="F:metal ion binding"/>
    <property type="evidence" value="ECO:0007669"/>
    <property type="project" value="UniProtKB-KW"/>
</dbReference>
<keyword evidence="6" id="KW-0411">Iron-sulfur</keyword>
<evidence type="ECO:0000256" key="5">
    <source>
        <dbReference type="ARBA" id="ARBA00023004"/>
    </source>
</evidence>
<evidence type="ECO:0000256" key="3">
    <source>
        <dbReference type="ARBA" id="ARBA00022723"/>
    </source>
</evidence>
<accession>A0A1G5AKT0</accession>
<evidence type="ECO:0000256" key="4">
    <source>
        <dbReference type="ARBA" id="ARBA00023002"/>
    </source>
</evidence>
<dbReference type="Pfam" id="PF03460">
    <property type="entry name" value="NIR_SIR_ferr"/>
    <property type="match status" value="2"/>
</dbReference>
<evidence type="ECO:0000259" key="8">
    <source>
        <dbReference type="Pfam" id="PF03460"/>
    </source>
</evidence>
<dbReference type="Pfam" id="PF01077">
    <property type="entry name" value="NIR_SIR"/>
    <property type="match status" value="1"/>
</dbReference>
<dbReference type="EMBL" id="FMUN01000001">
    <property type="protein sequence ID" value="SCX78464.1"/>
    <property type="molecule type" value="Genomic_DNA"/>
</dbReference>
<feature type="domain" description="Nitrite/sulphite reductase 4Fe-4S" evidence="7">
    <location>
        <begin position="98"/>
        <end position="234"/>
    </location>
</feature>
<sequence>MMQNEKPGPWVREACPGVAAPMATGDGLLLRLRHPIGGLDPEQARTIARVARQYGSGALELTNRANLQLRGFTAETLPAAQEELARTGLTDADPAREAVRNVVASPVADRDPEAAADVRPLARALAEAITASPALRELPPKVGAVVDGGGRARLDDLPADVRLEAVATGAGVRYRVAVGGTARSAAVLGWVSAEGAVPAAVAVLERFRALREAAAEPPRRLAEAVDRFGTEPFQGMAGLEPVSGADPVARRPAAASGDFLGRDPQGAWVGAAFPFGALSADQLVGLAGLVEPGSGTTLRVTPWRAVLVTGAGSDALPVLEAMGVISDPADPRLRVSACIGAPGCDSAAAATRADAPTLVDAAADLLERGGRLHVSGCEKGCGEPAAATVVLTALEDGYALTVADDSAAEPLQTGLAPEAARRWLAALGRVVATEQRQGERVEKTMERLGKSTLAARVRREAGHGG</sequence>
<dbReference type="Gene3D" id="3.30.413.10">
    <property type="entry name" value="Sulfite Reductase Hemoprotein, domain 1"/>
    <property type="match status" value="2"/>
</dbReference>
<name>A0A1G5AKT0_9GAMM</name>
<dbReference type="SUPFAM" id="SSF56014">
    <property type="entry name" value="Nitrite and sulphite reductase 4Fe-4S domain-like"/>
    <property type="match status" value="2"/>
</dbReference>
<feature type="domain" description="Nitrite/Sulfite reductase ferredoxin-like" evidence="8">
    <location>
        <begin position="263"/>
        <end position="320"/>
    </location>
</feature>
<dbReference type="PANTHER" id="PTHR32439:SF9">
    <property type="entry name" value="BLR3264 PROTEIN"/>
    <property type="match status" value="1"/>
</dbReference>
<evidence type="ECO:0000313" key="10">
    <source>
        <dbReference type="Proteomes" id="UP000183104"/>
    </source>
</evidence>
<keyword evidence="5" id="KW-0408">Iron</keyword>
<dbReference type="InterPro" id="IPR045854">
    <property type="entry name" value="NO2/SO3_Rdtase_4Fe4S_sf"/>
</dbReference>
<proteinExistence type="predicted"/>
<dbReference type="GO" id="GO:0051539">
    <property type="term" value="F:4 iron, 4 sulfur cluster binding"/>
    <property type="evidence" value="ECO:0007669"/>
    <property type="project" value="UniProtKB-KW"/>
</dbReference>
<evidence type="ECO:0000256" key="6">
    <source>
        <dbReference type="ARBA" id="ARBA00023014"/>
    </source>
</evidence>
<reference evidence="10" key="1">
    <citation type="submission" date="2016-10" db="EMBL/GenBank/DDBJ databases">
        <authorList>
            <person name="Varghese N."/>
        </authorList>
    </citation>
    <scope>NUCLEOTIDE SEQUENCE [LARGE SCALE GENOMIC DNA]</scope>
    <source>
        <strain evidence="10">HL 19</strain>
    </source>
</reference>
<evidence type="ECO:0000313" key="9">
    <source>
        <dbReference type="EMBL" id="SCX78464.1"/>
    </source>
</evidence>
<keyword evidence="10" id="KW-1185">Reference proteome</keyword>